<dbReference type="KEGG" id="ssl:SS1G_02478"/>
<gene>
    <name evidence="1" type="ORF">SS1G_02478</name>
</gene>
<dbReference type="AlphaFoldDB" id="A7EAZ2"/>
<dbReference type="Proteomes" id="UP000001312">
    <property type="component" value="Unassembled WGS sequence"/>
</dbReference>
<name>A7EAZ2_SCLS1</name>
<keyword evidence="2" id="KW-1185">Reference proteome</keyword>
<proteinExistence type="predicted"/>
<sequence length="122" mass="14012">MALEQFSPIPPVRSGPSFTLSILVQYPPRRVKSHEPRSEKWRDHGGTMTCTPFFYEISLDRWSQFQDASENILLSIFGSISGSPRIREEPLPRRLSNTVSIMVPIFDKPKDIEIARINEPEI</sequence>
<dbReference type="InParanoid" id="A7EAZ2"/>
<dbReference type="RefSeq" id="XP_001596258.1">
    <property type="nucleotide sequence ID" value="XM_001596208.1"/>
</dbReference>
<evidence type="ECO:0000313" key="2">
    <source>
        <dbReference type="Proteomes" id="UP000001312"/>
    </source>
</evidence>
<protein>
    <submittedName>
        <fullName evidence="1">Uncharacterized protein</fullName>
    </submittedName>
</protein>
<accession>A7EAZ2</accession>
<dbReference type="GeneID" id="5492615"/>
<reference evidence="2" key="1">
    <citation type="journal article" date="2011" name="PLoS Genet.">
        <title>Genomic analysis of the necrotrophic fungal pathogens Sclerotinia sclerotiorum and Botrytis cinerea.</title>
        <authorList>
            <person name="Amselem J."/>
            <person name="Cuomo C.A."/>
            <person name="van Kan J.A."/>
            <person name="Viaud M."/>
            <person name="Benito E.P."/>
            <person name="Couloux A."/>
            <person name="Coutinho P.M."/>
            <person name="de Vries R.P."/>
            <person name="Dyer P.S."/>
            <person name="Fillinger S."/>
            <person name="Fournier E."/>
            <person name="Gout L."/>
            <person name="Hahn M."/>
            <person name="Kohn L."/>
            <person name="Lapalu N."/>
            <person name="Plummer K.M."/>
            <person name="Pradier J.M."/>
            <person name="Quevillon E."/>
            <person name="Sharon A."/>
            <person name="Simon A."/>
            <person name="ten Have A."/>
            <person name="Tudzynski B."/>
            <person name="Tudzynski P."/>
            <person name="Wincker P."/>
            <person name="Andrew M."/>
            <person name="Anthouard V."/>
            <person name="Beever R.E."/>
            <person name="Beffa R."/>
            <person name="Benoit I."/>
            <person name="Bouzid O."/>
            <person name="Brault B."/>
            <person name="Chen Z."/>
            <person name="Choquer M."/>
            <person name="Collemare J."/>
            <person name="Cotton P."/>
            <person name="Danchin E.G."/>
            <person name="Da Silva C."/>
            <person name="Gautier A."/>
            <person name="Giraud C."/>
            <person name="Giraud T."/>
            <person name="Gonzalez C."/>
            <person name="Grossetete S."/>
            <person name="Guldener U."/>
            <person name="Henrissat B."/>
            <person name="Howlett B.J."/>
            <person name="Kodira C."/>
            <person name="Kretschmer M."/>
            <person name="Lappartient A."/>
            <person name="Leroch M."/>
            <person name="Levis C."/>
            <person name="Mauceli E."/>
            <person name="Neuveglise C."/>
            <person name="Oeser B."/>
            <person name="Pearson M."/>
            <person name="Poulain J."/>
            <person name="Poussereau N."/>
            <person name="Quesneville H."/>
            <person name="Rascle C."/>
            <person name="Schumacher J."/>
            <person name="Segurens B."/>
            <person name="Sexton A."/>
            <person name="Silva E."/>
            <person name="Sirven C."/>
            <person name="Soanes D.M."/>
            <person name="Talbot N.J."/>
            <person name="Templeton M."/>
            <person name="Yandava C."/>
            <person name="Yarden O."/>
            <person name="Zeng Q."/>
            <person name="Rollins J.A."/>
            <person name="Lebrun M.H."/>
            <person name="Dickman M."/>
        </authorList>
    </citation>
    <scope>NUCLEOTIDE SEQUENCE [LARGE SCALE GENOMIC DNA]</scope>
    <source>
        <strain evidence="2">ATCC 18683 / 1980 / Ss-1</strain>
    </source>
</reference>
<dbReference type="HOGENOM" id="CLU_2028131_0_0_1"/>
<organism evidence="1 2">
    <name type="scientific">Sclerotinia sclerotiorum (strain ATCC 18683 / 1980 / Ss-1)</name>
    <name type="common">White mold</name>
    <name type="synonym">Whetzelinia sclerotiorum</name>
    <dbReference type="NCBI Taxonomy" id="665079"/>
    <lineage>
        <taxon>Eukaryota</taxon>
        <taxon>Fungi</taxon>
        <taxon>Dikarya</taxon>
        <taxon>Ascomycota</taxon>
        <taxon>Pezizomycotina</taxon>
        <taxon>Leotiomycetes</taxon>
        <taxon>Helotiales</taxon>
        <taxon>Sclerotiniaceae</taxon>
        <taxon>Sclerotinia</taxon>
    </lineage>
</organism>
<dbReference type="EMBL" id="CH476623">
    <property type="protein sequence ID" value="EDN99620.1"/>
    <property type="molecule type" value="Genomic_DNA"/>
</dbReference>
<evidence type="ECO:0000313" key="1">
    <source>
        <dbReference type="EMBL" id="EDN99620.1"/>
    </source>
</evidence>